<dbReference type="InterPro" id="IPR011123">
    <property type="entry name" value="Y_Y_Y"/>
</dbReference>
<dbReference type="InterPro" id="IPR036388">
    <property type="entry name" value="WH-like_DNA-bd_sf"/>
</dbReference>
<sequence length="947" mass="109328">MKNLRTFGINPLKYSLIYLALAFCFALGVKAQELPPVITFSPKDYQADNQNWSITQGENKHIYVANNKGLLEHDGETWNLYPSPNQSILRSVFYHDDKIYSGSYREFGFWENQPSGELKYHSLSNDIIDSIGTDEQFWKIDRLEKWIIFQSLDHIYTYNYDDQNLKKVIIDGSITKMYKLGNDLFFQIANQGLYKIQDGNPVLVSDHPIFRENLIINLYKHDTEILVQTDTKGIFTLENSPKQWPQSYNKIQDLSVYTSLQTKSGKFILGTISQGVVFLNRDGSLDKKISQQEALYNNTVLSIFEDKDKNIWLGLDNGINCVNVDSPISVYKGDRGILGTVYASAIFEDKLFLGTNQGLFTRPLDDASANFTLVEGSSGQVWSLNVVDGDLLCGHNNGTFSYSNNQFNQISNIIGTWCFKPIPNNPNLILQGHYKGMSILEKKSGTWSLRNSINGFDVSSKFIEFVSPTEVLIDHEYKGVYKVTLNENYSEVENIYQFENFDKGLYSSLTKFKNSVYYAQRSGVWEYKPDKNEFVRNSLLSKLYSPSTYSSGKLASTAGEIGLWSFNKNSIDFTLQGKIDEKFRLASIPITSDTRETMAGYENVYQLDKQHYLMGSTQGYLVIDIDKFFKTNIDKTLKITTIKFKENGGIYKALDLEASPNLKNKFNNIYFNFSIPYFQKYFASEYQYKLKGFLDEWSGWKEEHEATFSNLPSGDYEFQVRARVGDLYQTETQSYSFTIKRPFVFSNGMIVLYILLLLITILLIHNAYRRYYKKQKNELKRRANRELELKELESQKQLINVKNEQLQQDIDNKSRELAVSTMSLIKKNEFLGSIKDELQKEKPLSKSSQNVIKIINKNINNTDDWRMFEEAFNNSDKDFLKTMKSKHPSLTPNDLKLCAYLRLNLSSKEIAPLFNISTKSVEVKRYRLRKKMSLPREVGLTDYILEI</sequence>
<dbReference type="SUPFAM" id="SSF46894">
    <property type="entry name" value="C-terminal effector domain of the bipartite response regulators"/>
    <property type="match status" value="1"/>
</dbReference>
<evidence type="ECO:0000313" key="5">
    <source>
        <dbReference type="Proteomes" id="UP001597049"/>
    </source>
</evidence>
<keyword evidence="2" id="KW-0472">Membrane</keyword>
<dbReference type="Pfam" id="PF07495">
    <property type="entry name" value="Y_Y_Y"/>
    <property type="match status" value="1"/>
</dbReference>
<dbReference type="InterPro" id="IPR013783">
    <property type="entry name" value="Ig-like_fold"/>
</dbReference>
<dbReference type="Proteomes" id="UP001597049">
    <property type="component" value="Unassembled WGS sequence"/>
</dbReference>
<feature type="domain" description="HTH luxR-type" evidence="3">
    <location>
        <begin position="887"/>
        <end position="944"/>
    </location>
</feature>
<name>A0ABW3GSY3_9FLAO</name>
<keyword evidence="1" id="KW-0175">Coiled coil</keyword>
<dbReference type="Gene3D" id="2.130.10.10">
    <property type="entry name" value="YVTN repeat-like/Quinoprotein amine dehydrogenase"/>
    <property type="match status" value="1"/>
</dbReference>
<proteinExistence type="predicted"/>
<organism evidence="4 5">
    <name type="scientific">Psychroflexus salinarum</name>
    <dbReference type="NCBI Taxonomy" id="546024"/>
    <lineage>
        <taxon>Bacteria</taxon>
        <taxon>Pseudomonadati</taxon>
        <taxon>Bacteroidota</taxon>
        <taxon>Flavobacteriia</taxon>
        <taxon>Flavobacteriales</taxon>
        <taxon>Flavobacteriaceae</taxon>
        <taxon>Psychroflexus</taxon>
    </lineage>
</organism>
<comment type="caution">
    <text evidence="4">The sequence shown here is derived from an EMBL/GenBank/DDBJ whole genome shotgun (WGS) entry which is preliminary data.</text>
</comment>
<keyword evidence="2" id="KW-1133">Transmembrane helix</keyword>
<dbReference type="Pfam" id="PF07494">
    <property type="entry name" value="Reg_prop"/>
    <property type="match status" value="1"/>
</dbReference>
<dbReference type="InterPro" id="IPR016032">
    <property type="entry name" value="Sig_transdc_resp-reg_C-effctor"/>
</dbReference>
<dbReference type="Gene3D" id="1.10.10.10">
    <property type="entry name" value="Winged helix-like DNA-binding domain superfamily/Winged helix DNA-binding domain"/>
    <property type="match status" value="1"/>
</dbReference>
<reference evidence="5" key="1">
    <citation type="journal article" date="2019" name="Int. J. Syst. Evol. Microbiol.">
        <title>The Global Catalogue of Microorganisms (GCM) 10K type strain sequencing project: providing services to taxonomists for standard genome sequencing and annotation.</title>
        <authorList>
            <consortium name="The Broad Institute Genomics Platform"/>
            <consortium name="The Broad Institute Genome Sequencing Center for Infectious Disease"/>
            <person name="Wu L."/>
            <person name="Ma J."/>
        </authorList>
    </citation>
    <scope>NUCLEOTIDE SEQUENCE [LARGE SCALE GENOMIC DNA]</scope>
    <source>
        <strain evidence="5">CCUG 56752</strain>
    </source>
</reference>
<evidence type="ECO:0000313" key="4">
    <source>
        <dbReference type="EMBL" id="MFD0931572.1"/>
    </source>
</evidence>
<feature type="transmembrane region" description="Helical" evidence="2">
    <location>
        <begin position="743"/>
        <end position="764"/>
    </location>
</feature>
<dbReference type="Gene3D" id="2.60.40.10">
    <property type="entry name" value="Immunoglobulins"/>
    <property type="match status" value="1"/>
</dbReference>
<dbReference type="RefSeq" id="WP_379656905.1">
    <property type="nucleotide sequence ID" value="NZ_JBHTIV010000005.1"/>
</dbReference>
<gene>
    <name evidence="4" type="ORF">ACFQ0R_03065</name>
</gene>
<dbReference type="InterPro" id="IPR015943">
    <property type="entry name" value="WD40/YVTN_repeat-like_dom_sf"/>
</dbReference>
<dbReference type="EMBL" id="JBHTIV010000005">
    <property type="protein sequence ID" value="MFD0931572.1"/>
    <property type="molecule type" value="Genomic_DNA"/>
</dbReference>
<dbReference type="InterPro" id="IPR000792">
    <property type="entry name" value="Tscrpt_reg_LuxR_C"/>
</dbReference>
<dbReference type="InterPro" id="IPR011110">
    <property type="entry name" value="Reg_prop"/>
</dbReference>
<accession>A0ABW3GSY3</accession>
<protein>
    <submittedName>
        <fullName evidence="4">Triple tyrosine motif-containing protein</fullName>
    </submittedName>
</protein>
<evidence type="ECO:0000256" key="1">
    <source>
        <dbReference type="SAM" id="Coils"/>
    </source>
</evidence>
<evidence type="ECO:0000256" key="2">
    <source>
        <dbReference type="SAM" id="Phobius"/>
    </source>
</evidence>
<keyword evidence="2" id="KW-0812">Transmembrane</keyword>
<feature type="coiled-coil region" evidence="1">
    <location>
        <begin position="773"/>
        <end position="816"/>
    </location>
</feature>
<keyword evidence="5" id="KW-1185">Reference proteome</keyword>
<evidence type="ECO:0000259" key="3">
    <source>
        <dbReference type="SMART" id="SM00421"/>
    </source>
</evidence>
<dbReference type="SMART" id="SM00421">
    <property type="entry name" value="HTH_LUXR"/>
    <property type="match status" value="1"/>
</dbReference>